<comment type="subcellular location">
    <subcellularLocation>
        <location evidence="1">Nucleus</location>
    </subcellularLocation>
</comment>
<dbReference type="PANTHER" id="PTHR10015:SF427">
    <property type="entry name" value="HEAT SHOCK FACTOR PROTEIN"/>
    <property type="match status" value="1"/>
</dbReference>
<dbReference type="SUPFAM" id="SSF46785">
    <property type="entry name" value="Winged helix' DNA-binding domain"/>
    <property type="match status" value="1"/>
</dbReference>
<dbReference type="PROSITE" id="PS00434">
    <property type="entry name" value="HSF_DOMAIN"/>
    <property type="match status" value="1"/>
</dbReference>
<evidence type="ECO:0000256" key="4">
    <source>
        <dbReference type="ARBA" id="ARBA00023125"/>
    </source>
</evidence>
<gene>
    <name evidence="9" type="primary">HSF1</name>
    <name evidence="9" type="ORF">SK128_011943</name>
</gene>
<evidence type="ECO:0000313" key="10">
    <source>
        <dbReference type="Proteomes" id="UP001381693"/>
    </source>
</evidence>
<feature type="domain" description="HSF-type DNA-binding" evidence="8">
    <location>
        <begin position="52"/>
        <end position="76"/>
    </location>
</feature>
<keyword evidence="3" id="KW-0805">Transcription regulation</keyword>
<dbReference type="GO" id="GO:0005634">
    <property type="term" value="C:nucleus"/>
    <property type="evidence" value="ECO:0007669"/>
    <property type="project" value="UniProtKB-SubCell"/>
</dbReference>
<keyword evidence="6" id="KW-0539">Nucleus</keyword>
<keyword evidence="10" id="KW-1185">Reference proteome</keyword>
<dbReference type="Pfam" id="PF00447">
    <property type="entry name" value="HSF_DNA-bind"/>
    <property type="match status" value="1"/>
</dbReference>
<evidence type="ECO:0000256" key="3">
    <source>
        <dbReference type="ARBA" id="ARBA00023015"/>
    </source>
</evidence>
<dbReference type="Proteomes" id="UP001381693">
    <property type="component" value="Unassembled WGS sequence"/>
</dbReference>
<keyword evidence="4" id="KW-0238">DNA-binding</keyword>
<comment type="similarity">
    <text evidence="2 7">Belongs to the HSF family.</text>
</comment>
<dbReference type="FunFam" id="1.10.10.10:FF:000027">
    <property type="entry name" value="Heat shock transcription factor 1"/>
    <property type="match status" value="1"/>
</dbReference>
<dbReference type="InterPro" id="IPR036388">
    <property type="entry name" value="WH-like_DNA-bd_sf"/>
</dbReference>
<dbReference type="InterPro" id="IPR036390">
    <property type="entry name" value="WH_DNA-bd_sf"/>
</dbReference>
<evidence type="ECO:0000256" key="1">
    <source>
        <dbReference type="ARBA" id="ARBA00004123"/>
    </source>
</evidence>
<dbReference type="GO" id="GO:0043565">
    <property type="term" value="F:sequence-specific DNA binding"/>
    <property type="evidence" value="ECO:0007669"/>
    <property type="project" value="InterPro"/>
</dbReference>
<organism evidence="9 10">
    <name type="scientific">Halocaridina rubra</name>
    <name type="common">Hawaiian red shrimp</name>
    <dbReference type="NCBI Taxonomy" id="373956"/>
    <lineage>
        <taxon>Eukaryota</taxon>
        <taxon>Metazoa</taxon>
        <taxon>Ecdysozoa</taxon>
        <taxon>Arthropoda</taxon>
        <taxon>Crustacea</taxon>
        <taxon>Multicrustacea</taxon>
        <taxon>Malacostraca</taxon>
        <taxon>Eumalacostraca</taxon>
        <taxon>Eucarida</taxon>
        <taxon>Decapoda</taxon>
        <taxon>Pleocyemata</taxon>
        <taxon>Caridea</taxon>
        <taxon>Atyoidea</taxon>
        <taxon>Atyidae</taxon>
        <taxon>Halocaridina</taxon>
    </lineage>
</organism>
<protein>
    <submittedName>
        <fullName evidence="9">Stress-responsive transcription factor hsf1</fullName>
    </submittedName>
</protein>
<evidence type="ECO:0000256" key="7">
    <source>
        <dbReference type="RuleBase" id="RU004020"/>
    </source>
</evidence>
<dbReference type="EMBL" id="JAXCGZ010003778">
    <property type="protein sequence ID" value="KAK7083261.1"/>
    <property type="molecule type" value="Genomic_DNA"/>
</dbReference>
<comment type="caution">
    <text evidence="9">The sequence shown here is derived from an EMBL/GenBank/DDBJ whole genome shotgun (WGS) entry which is preliminary data.</text>
</comment>
<reference evidence="9 10" key="1">
    <citation type="submission" date="2023-11" db="EMBL/GenBank/DDBJ databases">
        <title>Halocaridina rubra genome assembly.</title>
        <authorList>
            <person name="Smith C."/>
        </authorList>
    </citation>
    <scope>NUCLEOTIDE SEQUENCE [LARGE SCALE GENOMIC DNA]</scope>
    <source>
        <strain evidence="9">EP-1</strain>
        <tissue evidence="9">Whole</tissue>
    </source>
</reference>
<evidence type="ECO:0000313" key="9">
    <source>
        <dbReference type="EMBL" id="KAK7083261.1"/>
    </source>
</evidence>
<evidence type="ECO:0000256" key="2">
    <source>
        <dbReference type="ARBA" id="ARBA00006403"/>
    </source>
</evidence>
<name>A0AAN8XI50_HALRR</name>
<sequence>MHAIDSTVNIPAFLSKLWRLVDDKKTDDLICWTQTGTSFIIQNQARFAYELLPQYYKHNNMASFIRQLNMYGFHKVVSADSGGLRVEKDEMEFAHPAFQRGCEELIENIKRKKQRRLPSDEMDFSQIPVSRTTVAEDSTKVDKLISDVRDMKRDHDAMSTKLLSLKRENEALWREYANMRQKFSKQQQIIEKLIHFLIAMVKSPTQNIIPKRKYGHLALEGGDDLNATQAALNSLPHLSQTELLDSIAGGTSSGTARIHEVTDLIDADDPLTLPNIFTPESQENDFQVEDVTGHNSEEILKTPVTIAVDDTGLMVKGDPFLNASPTSSATSVIYSSPTKATSVLSPSGTSLIDMPNSKVNSFNKIFDDAPLSPGLMNTVDPNAVTLSFKYPAVPSTSVISNTPTVTKVVAGPSKIHTPSKTTQVPLAASKGKGKGKVMKATLNTPPHSSMSIAVPDMAFNK</sequence>
<proteinExistence type="inferred from homology"/>
<dbReference type="InterPro" id="IPR000232">
    <property type="entry name" value="HSF_DNA-bd"/>
</dbReference>
<keyword evidence="5" id="KW-0804">Transcription</keyword>
<evidence type="ECO:0000259" key="8">
    <source>
        <dbReference type="PROSITE" id="PS00434"/>
    </source>
</evidence>
<dbReference type="AlphaFoldDB" id="A0AAN8XI50"/>
<accession>A0AAN8XI50</accession>
<evidence type="ECO:0000256" key="5">
    <source>
        <dbReference type="ARBA" id="ARBA00023163"/>
    </source>
</evidence>
<dbReference type="PRINTS" id="PR00056">
    <property type="entry name" value="HSFDOMAIN"/>
</dbReference>
<dbReference type="Gene3D" id="1.10.10.10">
    <property type="entry name" value="Winged helix-like DNA-binding domain superfamily/Winged helix DNA-binding domain"/>
    <property type="match status" value="1"/>
</dbReference>
<dbReference type="SMART" id="SM00415">
    <property type="entry name" value="HSF"/>
    <property type="match status" value="1"/>
</dbReference>
<dbReference type="GO" id="GO:0003700">
    <property type="term" value="F:DNA-binding transcription factor activity"/>
    <property type="evidence" value="ECO:0007669"/>
    <property type="project" value="InterPro"/>
</dbReference>
<dbReference type="PANTHER" id="PTHR10015">
    <property type="entry name" value="HEAT SHOCK TRANSCRIPTION FACTOR"/>
    <property type="match status" value="1"/>
</dbReference>
<evidence type="ECO:0000256" key="6">
    <source>
        <dbReference type="ARBA" id="ARBA00023242"/>
    </source>
</evidence>